<dbReference type="RefSeq" id="WP_109674387.1">
    <property type="nucleotide sequence ID" value="NZ_QGDT01000004.1"/>
</dbReference>
<keyword evidence="3" id="KW-0276">Fatty acid metabolism</keyword>
<feature type="modified residue" description="O-(pantetheine 4'-phosphoryl)serine" evidence="3">
    <location>
        <position position="46"/>
    </location>
</feature>
<gene>
    <name evidence="3" type="primary">acpP</name>
    <name evidence="5" type="ORF">CLV98_104417</name>
</gene>
<comment type="similarity">
    <text evidence="3">Belongs to the acyl carrier protein (ACP) family.</text>
</comment>
<dbReference type="UniPathway" id="UPA00094"/>
<dbReference type="HAMAP" id="MF_01217">
    <property type="entry name" value="Acyl_carrier"/>
    <property type="match status" value="1"/>
</dbReference>
<organism evidence="5 6">
    <name type="scientific">Dyadobacter jejuensis</name>
    <dbReference type="NCBI Taxonomy" id="1082580"/>
    <lineage>
        <taxon>Bacteria</taxon>
        <taxon>Pseudomonadati</taxon>
        <taxon>Bacteroidota</taxon>
        <taxon>Cytophagia</taxon>
        <taxon>Cytophagales</taxon>
        <taxon>Spirosomataceae</taxon>
        <taxon>Dyadobacter</taxon>
    </lineage>
</organism>
<keyword evidence="2 3" id="KW-0597">Phosphoprotein</keyword>
<dbReference type="EMBL" id="QGDT01000004">
    <property type="protein sequence ID" value="PWJ58557.1"/>
    <property type="molecule type" value="Genomic_DNA"/>
</dbReference>
<evidence type="ECO:0000313" key="5">
    <source>
        <dbReference type="EMBL" id="PWJ58557.1"/>
    </source>
</evidence>
<dbReference type="AlphaFoldDB" id="A0A316B7F9"/>
<dbReference type="GO" id="GO:0000036">
    <property type="term" value="F:acyl carrier activity"/>
    <property type="evidence" value="ECO:0007669"/>
    <property type="project" value="UniProtKB-UniRule"/>
</dbReference>
<keyword evidence="6" id="KW-1185">Reference proteome</keyword>
<feature type="domain" description="Carrier" evidence="4">
    <location>
        <begin position="8"/>
        <end position="86"/>
    </location>
</feature>
<dbReference type="PROSITE" id="PS50075">
    <property type="entry name" value="CARRIER"/>
    <property type="match status" value="1"/>
</dbReference>
<keyword evidence="3" id="KW-0963">Cytoplasm</keyword>
<comment type="PTM">
    <text evidence="3">4'-phosphopantetheine is transferred from CoA to a specific serine of apo-ACP by AcpS. This modification is essential for activity because fatty acids are bound in thioester linkage to the sulfhydryl of the prosthetic group.</text>
</comment>
<evidence type="ECO:0000259" key="4">
    <source>
        <dbReference type="PROSITE" id="PS50075"/>
    </source>
</evidence>
<dbReference type="InterPro" id="IPR009081">
    <property type="entry name" value="PP-bd_ACP"/>
</dbReference>
<protein>
    <recommendedName>
        <fullName evidence="3">Acyl carrier protein</fullName>
        <shortName evidence="3">ACP</shortName>
    </recommendedName>
</protein>
<comment type="subcellular location">
    <subcellularLocation>
        <location evidence="3">Cytoplasm</location>
    </subcellularLocation>
</comment>
<dbReference type="SUPFAM" id="SSF47336">
    <property type="entry name" value="ACP-like"/>
    <property type="match status" value="1"/>
</dbReference>
<name>A0A316B7F9_9BACT</name>
<evidence type="ECO:0000313" key="6">
    <source>
        <dbReference type="Proteomes" id="UP000245880"/>
    </source>
</evidence>
<keyword evidence="3" id="KW-0275">Fatty acid biosynthesis</keyword>
<dbReference type="Pfam" id="PF00550">
    <property type="entry name" value="PP-binding"/>
    <property type="match status" value="1"/>
</dbReference>
<dbReference type="OrthoDB" id="1004764at2"/>
<reference evidence="5 6" key="1">
    <citation type="submission" date="2018-03" db="EMBL/GenBank/DDBJ databases">
        <title>Genomic Encyclopedia of Archaeal and Bacterial Type Strains, Phase II (KMG-II): from individual species to whole genera.</title>
        <authorList>
            <person name="Goeker M."/>
        </authorList>
    </citation>
    <scope>NUCLEOTIDE SEQUENCE [LARGE SCALE GENOMIC DNA]</scope>
    <source>
        <strain evidence="5 6">DSM 100346</strain>
    </source>
</reference>
<proteinExistence type="inferred from homology"/>
<accession>A0A316B7F9</accession>
<sequence length="88" mass="10045">MYLNDEKVAFDEVIEGIRGFLSEEFEVDPAVILAENNLKDSLDLDSLDYVDLVVLIEENLNIKVTGEDFKDIVTFGDFFDLVKKKLGR</sequence>
<comment type="pathway">
    <text evidence="3">Lipid metabolism; fatty acid biosynthesis.</text>
</comment>
<evidence type="ECO:0000256" key="2">
    <source>
        <dbReference type="ARBA" id="ARBA00022553"/>
    </source>
</evidence>
<evidence type="ECO:0000256" key="3">
    <source>
        <dbReference type="HAMAP-Rule" id="MF_01217"/>
    </source>
</evidence>
<dbReference type="Proteomes" id="UP000245880">
    <property type="component" value="Unassembled WGS sequence"/>
</dbReference>
<keyword evidence="3" id="KW-0443">Lipid metabolism</keyword>
<dbReference type="InterPro" id="IPR036736">
    <property type="entry name" value="ACP-like_sf"/>
</dbReference>
<dbReference type="GO" id="GO:0005737">
    <property type="term" value="C:cytoplasm"/>
    <property type="evidence" value="ECO:0007669"/>
    <property type="project" value="UniProtKB-SubCell"/>
</dbReference>
<keyword evidence="3" id="KW-0444">Lipid biosynthesis</keyword>
<evidence type="ECO:0000256" key="1">
    <source>
        <dbReference type="ARBA" id="ARBA00022450"/>
    </source>
</evidence>
<comment type="function">
    <text evidence="3">Carrier of the growing fatty acid chain in fatty acid biosynthesis.</text>
</comment>
<keyword evidence="1 3" id="KW-0596">Phosphopantetheine</keyword>
<dbReference type="Gene3D" id="1.10.1200.10">
    <property type="entry name" value="ACP-like"/>
    <property type="match status" value="1"/>
</dbReference>
<comment type="caution">
    <text evidence="5">The sequence shown here is derived from an EMBL/GenBank/DDBJ whole genome shotgun (WGS) entry which is preliminary data.</text>
</comment>
<dbReference type="InterPro" id="IPR003231">
    <property type="entry name" value="ACP"/>
</dbReference>